<evidence type="ECO:0000313" key="2">
    <source>
        <dbReference type="EMBL" id="MFC5502196.1"/>
    </source>
</evidence>
<keyword evidence="1" id="KW-1133">Transmembrane helix</keyword>
<evidence type="ECO:0000313" key="3">
    <source>
        <dbReference type="Proteomes" id="UP001596039"/>
    </source>
</evidence>
<comment type="caution">
    <text evidence="2">The sequence shown here is derived from an EMBL/GenBank/DDBJ whole genome shotgun (WGS) entry which is preliminary data.</text>
</comment>
<accession>A0ABW0NQJ4</accession>
<dbReference type="EMBL" id="JBHSMG010000002">
    <property type="protein sequence ID" value="MFC5502196.1"/>
    <property type="molecule type" value="Genomic_DNA"/>
</dbReference>
<dbReference type="RefSeq" id="WP_386739897.1">
    <property type="nucleotide sequence ID" value="NZ_JBHSMG010000002.1"/>
</dbReference>
<keyword evidence="1" id="KW-0472">Membrane</keyword>
<dbReference type="Proteomes" id="UP001596039">
    <property type="component" value="Unassembled WGS sequence"/>
</dbReference>
<gene>
    <name evidence="2" type="ORF">ACFPJ4_08085</name>
</gene>
<organism evidence="2 3">
    <name type="scientific">Lysinimonas soli</name>
    <dbReference type="NCBI Taxonomy" id="1074233"/>
    <lineage>
        <taxon>Bacteria</taxon>
        <taxon>Bacillati</taxon>
        <taxon>Actinomycetota</taxon>
        <taxon>Actinomycetes</taxon>
        <taxon>Micrococcales</taxon>
        <taxon>Microbacteriaceae</taxon>
        <taxon>Lysinimonas</taxon>
    </lineage>
</organism>
<reference evidence="3" key="1">
    <citation type="journal article" date="2019" name="Int. J. Syst. Evol. Microbiol.">
        <title>The Global Catalogue of Microorganisms (GCM) 10K type strain sequencing project: providing services to taxonomists for standard genome sequencing and annotation.</title>
        <authorList>
            <consortium name="The Broad Institute Genomics Platform"/>
            <consortium name="The Broad Institute Genome Sequencing Center for Infectious Disease"/>
            <person name="Wu L."/>
            <person name="Ma J."/>
        </authorList>
    </citation>
    <scope>NUCLEOTIDE SEQUENCE [LARGE SCALE GENOMIC DNA]</scope>
    <source>
        <strain evidence="3">CGMCC 4.6997</strain>
    </source>
</reference>
<proteinExistence type="predicted"/>
<evidence type="ECO:0000256" key="1">
    <source>
        <dbReference type="SAM" id="Phobius"/>
    </source>
</evidence>
<sequence>MTPDTGTPDRAPRPSRRTIVFGVIVVLVAGALVALIGFVAAPVPVAATTERLAAVDPRGGQLTTYPLSDEKPMRAIGKGVAGAVAP</sequence>
<feature type="transmembrane region" description="Helical" evidence="1">
    <location>
        <begin position="19"/>
        <end position="41"/>
    </location>
</feature>
<protein>
    <submittedName>
        <fullName evidence="2">Uncharacterized protein</fullName>
    </submittedName>
</protein>
<keyword evidence="3" id="KW-1185">Reference proteome</keyword>
<keyword evidence="1" id="KW-0812">Transmembrane</keyword>
<name>A0ABW0NQJ4_9MICO</name>